<dbReference type="SUPFAM" id="SSF53756">
    <property type="entry name" value="UDP-Glycosyltransferase/glycogen phosphorylase"/>
    <property type="match status" value="1"/>
</dbReference>
<name>A0ABT7ASU7_9CYAN</name>
<dbReference type="RefSeq" id="WP_283753131.1">
    <property type="nucleotide sequence ID" value="NZ_JAQOSP010000056.1"/>
</dbReference>
<dbReference type="PANTHER" id="PTHR30372:SF6">
    <property type="entry name" value="LIPID-A-DISACCHARIDE SYNTHASE"/>
    <property type="match status" value="1"/>
</dbReference>
<sequence>MIDILILSNGPGELTTWVRPVVKEIRQALGGNNDKFRISVVLSPCPHASGSETQMAAALPGVNRVQGPEDFIPFLLWGKTAQNWEWSDRGLVIFLGGDQFFTLMLGKRLGYRTLVYAEWAARWQPWIDRFAIMNRQILDKVKPSLAHKFTVVGDLMADSAQYNPPSESAIKGDLIALLPGSKPDKLRPGVPFALAIAQLIHQQRPQTQFIIPVAPTLDIQTLAQFGDPQFNPSLHYWPTGEAELIETGTKPRLKTTSGLEIDLWTTFPAYDLLTQCQLCITTVGANTAELGSLGIPMIVLLPTQQLDAMRSWDGIWGLLAHLPAIGSSIAKAINKVIIFWKQKRGEFFAWPNIWAKEMIVPEWVGHLEAEDVAQQVIEYLEHPEQLQAMRDRLMRVRGQQGAAAQLARMAIEELNLINLSRAITPMRKSP</sequence>
<protein>
    <submittedName>
        <fullName evidence="1">Lipid-A-disaccharide synthase</fullName>
    </submittedName>
</protein>
<comment type="caution">
    <text evidence="1">The sequence shown here is derived from an EMBL/GenBank/DDBJ whole genome shotgun (WGS) entry which is preliminary data.</text>
</comment>
<evidence type="ECO:0000313" key="1">
    <source>
        <dbReference type="EMBL" id="MDJ1169371.1"/>
    </source>
</evidence>
<evidence type="ECO:0000313" key="2">
    <source>
        <dbReference type="Proteomes" id="UP001235303"/>
    </source>
</evidence>
<dbReference type="InterPro" id="IPR003835">
    <property type="entry name" value="Glyco_trans_19"/>
</dbReference>
<reference evidence="1 2" key="1">
    <citation type="submission" date="2023-01" db="EMBL/GenBank/DDBJ databases">
        <title>Novel diversity within Roseofilum (Cyanobacteria; Desertifilaceae) from marine benthic mats with descriptions of four novel species.</title>
        <authorList>
            <person name="Wang Y."/>
            <person name="Berthold D.E."/>
            <person name="Hu J."/>
            <person name="Lefler F.W."/>
            <person name="Laughinghouse H.D. IV."/>
        </authorList>
    </citation>
    <scope>NUCLEOTIDE SEQUENCE [LARGE SCALE GENOMIC DNA]</scope>
    <source>
        <strain evidence="1 2">BLCC-M154</strain>
    </source>
</reference>
<accession>A0ABT7ASU7</accession>
<gene>
    <name evidence="1" type="ORF">PMG71_08035</name>
</gene>
<keyword evidence="2" id="KW-1185">Reference proteome</keyword>
<proteinExistence type="predicted"/>
<dbReference type="EMBL" id="JAQOSP010000056">
    <property type="protein sequence ID" value="MDJ1169371.1"/>
    <property type="molecule type" value="Genomic_DNA"/>
</dbReference>
<dbReference type="Proteomes" id="UP001235303">
    <property type="component" value="Unassembled WGS sequence"/>
</dbReference>
<dbReference type="PANTHER" id="PTHR30372">
    <property type="entry name" value="LIPID-A-DISACCHARIDE SYNTHASE"/>
    <property type="match status" value="1"/>
</dbReference>
<organism evidence="1 2">
    <name type="scientific">Roseofilum acuticapitatum BLCC-M154</name>
    <dbReference type="NCBI Taxonomy" id="3022444"/>
    <lineage>
        <taxon>Bacteria</taxon>
        <taxon>Bacillati</taxon>
        <taxon>Cyanobacteriota</taxon>
        <taxon>Cyanophyceae</taxon>
        <taxon>Desertifilales</taxon>
        <taxon>Desertifilaceae</taxon>
        <taxon>Roseofilum</taxon>
        <taxon>Roseofilum acuticapitatum</taxon>
    </lineage>
</organism>